<evidence type="ECO:0000313" key="3">
    <source>
        <dbReference type="EMBL" id="RKS75818.1"/>
    </source>
</evidence>
<accession>A0A495QQS4</accession>
<organism evidence="3 4">
    <name type="scientific">Haloarcula quadrata</name>
    <dbReference type="NCBI Taxonomy" id="182779"/>
    <lineage>
        <taxon>Archaea</taxon>
        <taxon>Methanobacteriati</taxon>
        <taxon>Methanobacteriota</taxon>
        <taxon>Stenosarchaea group</taxon>
        <taxon>Halobacteria</taxon>
        <taxon>Halobacteriales</taxon>
        <taxon>Haloarculaceae</taxon>
        <taxon>Haloarcula</taxon>
    </lineage>
</organism>
<proteinExistence type="predicted"/>
<feature type="region of interest" description="Disordered" evidence="1">
    <location>
        <begin position="1"/>
        <end position="20"/>
    </location>
</feature>
<evidence type="ECO:0000256" key="2">
    <source>
        <dbReference type="SAM" id="Phobius"/>
    </source>
</evidence>
<dbReference type="AlphaFoldDB" id="A0A495QQS4"/>
<keyword evidence="2" id="KW-0812">Transmembrane</keyword>
<dbReference type="EMBL" id="RBWW01000003">
    <property type="protein sequence ID" value="RKS75818.1"/>
    <property type="molecule type" value="Genomic_DNA"/>
</dbReference>
<reference evidence="3 4" key="1">
    <citation type="submission" date="2018-10" db="EMBL/GenBank/DDBJ databases">
        <title>Genomic Encyclopedia of Archaeal and Bacterial Type Strains, Phase II (KMG-II): from individual species to whole genera.</title>
        <authorList>
            <person name="Goeker M."/>
        </authorList>
    </citation>
    <scope>NUCLEOTIDE SEQUENCE [LARGE SCALE GENOMIC DNA]</scope>
    <source>
        <strain evidence="3 4">DSM 11927</strain>
    </source>
</reference>
<keyword evidence="2" id="KW-0472">Membrane</keyword>
<name>A0A495QQS4_9EURY</name>
<dbReference type="Proteomes" id="UP000268233">
    <property type="component" value="Unassembled WGS sequence"/>
</dbReference>
<evidence type="ECO:0000256" key="1">
    <source>
        <dbReference type="SAM" id="MobiDB-lite"/>
    </source>
</evidence>
<sequence>MKTKEELLDEHDGANQGTKREIVKFLYENPEQEHDPDSVFEAIRSDCPAGTEDTVANSLSALSTGHDRITSEQRSFYQWEGEGRRRPNRRLQRVRRAAFQWLNSLDFSFGTILIAFSLWAAGVLCAAVSLVPLFLDVQPLGASFISWFFAAGLLTILGSTAVMAWVPLYLLDIWLAE</sequence>
<keyword evidence="4" id="KW-1185">Reference proteome</keyword>
<evidence type="ECO:0000313" key="4">
    <source>
        <dbReference type="Proteomes" id="UP000268233"/>
    </source>
</evidence>
<keyword evidence="2" id="KW-1133">Transmembrane helix</keyword>
<feature type="transmembrane region" description="Helical" evidence="2">
    <location>
        <begin position="147"/>
        <end position="171"/>
    </location>
</feature>
<protein>
    <submittedName>
        <fullName evidence="3">Uncharacterized protein</fullName>
    </submittedName>
</protein>
<comment type="caution">
    <text evidence="3">The sequence shown here is derived from an EMBL/GenBank/DDBJ whole genome shotgun (WGS) entry which is preliminary data.</text>
</comment>
<gene>
    <name evidence="3" type="ORF">BDK61_4335</name>
</gene>
<dbReference type="RefSeq" id="WP_121304553.1">
    <property type="nucleotide sequence ID" value="NZ_RBWW01000003.1"/>
</dbReference>
<feature type="transmembrane region" description="Helical" evidence="2">
    <location>
        <begin position="112"/>
        <end position="135"/>
    </location>
</feature>